<accession>A0ABU7MHG1</accession>
<protein>
    <submittedName>
        <fullName evidence="2">Uncharacterized protein</fullName>
    </submittedName>
</protein>
<feature type="signal peptide" evidence="1">
    <location>
        <begin position="1"/>
        <end position="37"/>
    </location>
</feature>
<proteinExistence type="predicted"/>
<feature type="chain" id="PRO_5047102713" evidence="1">
    <location>
        <begin position="38"/>
        <end position="175"/>
    </location>
</feature>
<evidence type="ECO:0000256" key="1">
    <source>
        <dbReference type="SAM" id="SignalP"/>
    </source>
</evidence>
<dbReference type="RefSeq" id="WP_330434849.1">
    <property type="nucleotide sequence ID" value="NZ_JAZDUF010000006.1"/>
</dbReference>
<organism evidence="2 3">
    <name type="scientific">Gordonia sesuvii</name>
    <dbReference type="NCBI Taxonomy" id="3116777"/>
    <lineage>
        <taxon>Bacteria</taxon>
        <taxon>Bacillati</taxon>
        <taxon>Actinomycetota</taxon>
        <taxon>Actinomycetes</taxon>
        <taxon>Mycobacteriales</taxon>
        <taxon>Gordoniaceae</taxon>
        <taxon>Gordonia</taxon>
    </lineage>
</organism>
<reference evidence="2 3" key="1">
    <citation type="submission" date="2024-01" db="EMBL/GenBank/DDBJ databases">
        <title>Draft genome sequence of Gordonia sp. LSe1-13.</title>
        <authorList>
            <person name="Suphannarot A."/>
            <person name="Mingma R."/>
        </authorList>
    </citation>
    <scope>NUCLEOTIDE SEQUENCE [LARGE SCALE GENOMIC DNA]</scope>
    <source>
        <strain evidence="2 3">LSe1-13</strain>
    </source>
</reference>
<keyword evidence="1" id="KW-0732">Signal</keyword>
<evidence type="ECO:0000313" key="3">
    <source>
        <dbReference type="Proteomes" id="UP001347146"/>
    </source>
</evidence>
<sequence length="175" mass="18790">MRTRVSHRSAISRIGAALTLAAGLGLATQIAAPQAAAAPARTPGATLSIVDSNITGAGKNRIIVYGVYPMQQPDAVGFVTHINDRGCGGMHYVVLGDDGKEQYLYDRNFPGTSVGTEGFLRASNRGLEYLREMVVPSSILNEDRDGTDEIFVRVRFVDGDCNSRVQVTNVVTGRY</sequence>
<evidence type="ECO:0000313" key="2">
    <source>
        <dbReference type="EMBL" id="MEE3852558.1"/>
    </source>
</evidence>
<comment type="caution">
    <text evidence="2">The sequence shown here is derived from an EMBL/GenBank/DDBJ whole genome shotgun (WGS) entry which is preliminary data.</text>
</comment>
<dbReference type="EMBL" id="JAZDUF010000006">
    <property type="protein sequence ID" value="MEE3852558.1"/>
    <property type="molecule type" value="Genomic_DNA"/>
</dbReference>
<dbReference type="Proteomes" id="UP001347146">
    <property type="component" value="Unassembled WGS sequence"/>
</dbReference>
<name>A0ABU7MHG1_9ACTN</name>
<keyword evidence="3" id="KW-1185">Reference proteome</keyword>
<gene>
    <name evidence="2" type="ORF">VZC37_19610</name>
</gene>